<reference evidence="2" key="1">
    <citation type="submission" date="2014-08" db="EMBL/GenBank/DDBJ databases">
        <authorList>
            <person name="Murali S."/>
            <person name="Richards S."/>
            <person name="Bandaranaike D."/>
            <person name="Bellair M."/>
            <person name="Blankenburg K."/>
            <person name="Chao H."/>
            <person name="Dinh H."/>
            <person name="Doddapaneni H."/>
            <person name="Dugan-Rocha S."/>
            <person name="Elkadiri S."/>
            <person name="Gnanaolivu R."/>
            <person name="Hughes D."/>
            <person name="Lee S."/>
            <person name="Li M."/>
            <person name="Ming W."/>
            <person name="Munidasa M."/>
            <person name="Muniz J."/>
            <person name="Nguyen L."/>
            <person name="Osuji N."/>
            <person name="Pu L.-L."/>
            <person name="Puazo M."/>
            <person name="Skinner E."/>
            <person name="Qu C."/>
            <person name="Quiroz J."/>
            <person name="Raj R."/>
            <person name="Weissenberger G."/>
            <person name="Xin Y."/>
            <person name="Zou X."/>
            <person name="Han Y."/>
            <person name="Worley K."/>
            <person name="Muzny D."/>
            <person name="Gibbs R."/>
        </authorList>
    </citation>
    <scope>NUCLEOTIDE SEQUENCE</scope>
    <source>
        <strain evidence="2">HAZT.00-mixed</strain>
        <tissue evidence="2">Whole organism</tissue>
    </source>
</reference>
<dbReference type="EMBL" id="JQDR03011611">
    <property type="protein sequence ID" value="KAA0192500.1"/>
    <property type="molecule type" value="Genomic_DNA"/>
</dbReference>
<dbReference type="Pfam" id="PF00168">
    <property type="entry name" value="C2"/>
    <property type="match status" value="1"/>
</dbReference>
<gene>
    <name evidence="2" type="ORF">HAZT_HAZT001900</name>
</gene>
<reference evidence="2" key="2">
    <citation type="journal article" date="2018" name="Environ. Sci. Technol.">
        <title>The Toxicogenome of Hyalella azteca: A Model for Sediment Ecotoxicology and Evolutionary Toxicology.</title>
        <authorList>
            <person name="Poynton H.C."/>
            <person name="Hasenbein S."/>
            <person name="Benoit J.B."/>
            <person name="Sepulveda M.S."/>
            <person name="Poelchau M.F."/>
            <person name="Hughes D.S.T."/>
            <person name="Murali S.C."/>
            <person name="Chen S."/>
            <person name="Glastad K.M."/>
            <person name="Goodisman M.A.D."/>
            <person name="Werren J.H."/>
            <person name="Vineis J.H."/>
            <person name="Bowen J.L."/>
            <person name="Friedrich M."/>
            <person name="Jones J."/>
            <person name="Robertson H.M."/>
            <person name="Feyereisen R."/>
            <person name="Mechler-Hickson A."/>
            <person name="Mathers N."/>
            <person name="Lee C.E."/>
            <person name="Colbourne J.K."/>
            <person name="Biales A."/>
            <person name="Johnston J.S."/>
            <person name="Wellborn G.A."/>
            <person name="Rosendale A.J."/>
            <person name="Cridge A.G."/>
            <person name="Munoz-Torres M.C."/>
            <person name="Bain P.A."/>
            <person name="Manny A.R."/>
            <person name="Major K.M."/>
            <person name="Lambert F.N."/>
            <person name="Vulpe C.D."/>
            <person name="Tuck P."/>
            <person name="Blalock B.J."/>
            <person name="Lin Y.Y."/>
            <person name="Smith M.E."/>
            <person name="Ochoa-Acuna H."/>
            <person name="Chen M.M."/>
            <person name="Childers C.P."/>
            <person name="Qu J."/>
            <person name="Dugan S."/>
            <person name="Lee S.L."/>
            <person name="Chao H."/>
            <person name="Dinh H."/>
            <person name="Han Y."/>
            <person name="Doddapaneni H."/>
            <person name="Worley K.C."/>
            <person name="Muzny D.M."/>
            <person name="Gibbs R.A."/>
            <person name="Richards S."/>
        </authorList>
    </citation>
    <scope>NUCLEOTIDE SEQUENCE</scope>
    <source>
        <strain evidence="2">HAZT.00-mixed</strain>
        <tissue evidence="2">Whole organism</tissue>
    </source>
</reference>
<reference evidence="2" key="3">
    <citation type="submission" date="2019-06" db="EMBL/GenBank/DDBJ databases">
        <authorList>
            <person name="Poynton C."/>
            <person name="Hasenbein S."/>
            <person name="Benoit J.B."/>
            <person name="Sepulveda M.S."/>
            <person name="Poelchau M.F."/>
            <person name="Murali S.C."/>
            <person name="Chen S."/>
            <person name="Glastad K.M."/>
            <person name="Werren J.H."/>
            <person name="Vineis J.H."/>
            <person name="Bowen J.L."/>
            <person name="Friedrich M."/>
            <person name="Jones J."/>
            <person name="Robertson H.M."/>
            <person name="Feyereisen R."/>
            <person name="Mechler-Hickson A."/>
            <person name="Mathers N."/>
            <person name="Lee C.E."/>
            <person name="Colbourne J.K."/>
            <person name="Biales A."/>
            <person name="Johnston J.S."/>
            <person name="Wellborn G.A."/>
            <person name="Rosendale A.J."/>
            <person name="Cridge A.G."/>
            <person name="Munoz-Torres M.C."/>
            <person name="Bain P.A."/>
            <person name="Manny A.R."/>
            <person name="Major K.M."/>
            <person name="Lambert F.N."/>
            <person name="Vulpe C.D."/>
            <person name="Tuck P."/>
            <person name="Blalock B.J."/>
            <person name="Lin Y.-Y."/>
            <person name="Smith M.E."/>
            <person name="Ochoa-Acuna H."/>
            <person name="Chen M.-J.M."/>
            <person name="Childers C.P."/>
            <person name="Qu J."/>
            <person name="Dugan S."/>
            <person name="Lee S.L."/>
            <person name="Chao H."/>
            <person name="Dinh H."/>
            <person name="Han Y."/>
            <person name="Doddapaneni H."/>
            <person name="Worley K.C."/>
            <person name="Muzny D.M."/>
            <person name="Gibbs R.A."/>
            <person name="Richards S."/>
        </authorList>
    </citation>
    <scope>NUCLEOTIDE SEQUENCE</scope>
    <source>
        <strain evidence="2">HAZT.00-mixed</strain>
        <tissue evidence="2">Whole organism</tissue>
    </source>
</reference>
<dbReference type="PANTHER" id="PTHR45716">
    <property type="entry name" value="BITESIZE, ISOFORM I"/>
    <property type="match status" value="1"/>
</dbReference>
<dbReference type="InterPro" id="IPR000008">
    <property type="entry name" value="C2_dom"/>
</dbReference>
<feature type="domain" description="C2" evidence="1">
    <location>
        <begin position="1"/>
        <end position="121"/>
    </location>
</feature>
<sequence length="132" mass="15085">MYQYPKLDSRGEAGLGRIQLTIKGLEKEDDGELPDPYVKIYLLPDRSRDSKRKTDVIKDSCSPVYDERIEYAISPNELTQRTLEVSVVNKKGFFHLQKSSVMGQVKIDCGLLNPQDITNWYDLQPAMDEGDD</sequence>
<dbReference type="SMART" id="SM00239">
    <property type="entry name" value="C2"/>
    <property type="match status" value="1"/>
</dbReference>
<dbReference type="PANTHER" id="PTHR45716:SF2">
    <property type="entry name" value="BITESIZE, ISOFORM I"/>
    <property type="match status" value="1"/>
</dbReference>
<name>A0A6A0GYA2_HYAAZ</name>
<dbReference type="PROSITE" id="PS50004">
    <property type="entry name" value="C2"/>
    <property type="match status" value="1"/>
</dbReference>
<evidence type="ECO:0000259" key="1">
    <source>
        <dbReference type="PROSITE" id="PS50004"/>
    </source>
</evidence>
<evidence type="ECO:0000313" key="2">
    <source>
        <dbReference type="EMBL" id="KAA0192500.1"/>
    </source>
</evidence>
<proteinExistence type="predicted"/>
<dbReference type="SUPFAM" id="SSF49562">
    <property type="entry name" value="C2 domain (Calcium/lipid-binding domain, CaLB)"/>
    <property type="match status" value="1"/>
</dbReference>
<dbReference type="GO" id="GO:0042043">
    <property type="term" value="F:neurexin family protein binding"/>
    <property type="evidence" value="ECO:0007669"/>
    <property type="project" value="TreeGrafter"/>
</dbReference>
<dbReference type="AlphaFoldDB" id="A0A6A0GYA2"/>
<organism evidence="2">
    <name type="scientific">Hyalella azteca</name>
    <name type="common">Amphipod</name>
    <dbReference type="NCBI Taxonomy" id="294128"/>
    <lineage>
        <taxon>Eukaryota</taxon>
        <taxon>Metazoa</taxon>
        <taxon>Ecdysozoa</taxon>
        <taxon>Arthropoda</taxon>
        <taxon>Crustacea</taxon>
        <taxon>Multicrustacea</taxon>
        <taxon>Malacostraca</taxon>
        <taxon>Eumalacostraca</taxon>
        <taxon>Peracarida</taxon>
        <taxon>Amphipoda</taxon>
        <taxon>Senticaudata</taxon>
        <taxon>Talitrida</taxon>
        <taxon>Talitroidea</taxon>
        <taxon>Hyalellidae</taxon>
        <taxon>Hyalella</taxon>
    </lineage>
</organism>
<dbReference type="Gene3D" id="2.60.40.150">
    <property type="entry name" value="C2 domain"/>
    <property type="match status" value="1"/>
</dbReference>
<dbReference type="GO" id="GO:0006887">
    <property type="term" value="P:exocytosis"/>
    <property type="evidence" value="ECO:0007669"/>
    <property type="project" value="TreeGrafter"/>
</dbReference>
<dbReference type="Proteomes" id="UP000711488">
    <property type="component" value="Unassembled WGS sequence"/>
</dbReference>
<dbReference type="InterPro" id="IPR035892">
    <property type="entry name" value="C2_domain_sf"/>
</dbReference>
<comment type="caution">
    <text evidence="2">The sequence shown here is derived from an EMBL/GenBank/DDBJ whole genome shotgun (WGS) entry which is preliminary data.</text>
</comment>
<protein>
    <recommendedName>
        <fullName evidence="1">C2 domain-containing protein</fullName>
    </recommendedName>
</protein>
<accession>A0A6A0GYA2</accession>